<dbReference type="RefSeq" id="XP_007399657.1">
    <property type="nucleotide sequence ID" value="XM_007399595.1"/>
</dbReference>
<accession>K5VZ43</accession>
<sequence>MFSAQQCSGCSPSSMLILLLTRTTSPKPPDLQCMMYSVPHFTPRPGAAHDGLDYA</sequence>
<dbReference type="KEGG" id="pco:PHACADRAFT_262250"/>
<reference evidence="1 2" key="1">
    <citation type="journal article" date="2012" name="BMC Genomics">
        <title>Comparative genomics of the white-rot fungi, Phanerochaete carnosa and P. chrysosporium, to elucidate the genetic basis of the distinct wood types they colonize.</title>
        <authorList>
            <person name="Suzuki H."/>
            <person name="MacDonald J."/>
            <person name="Syed K."/>
            <person name="Salamov A."/>
            <person name="Hori C."/>
            <person name="Aerts A."/>
            <person name="Henrissat B."/>
            <person name="Wiebenga A."/>
            <person name="vanKuyk P.A."/>
            <person name="Barry K."/>
            <person name="Lindquist E."/>
            <person name="LaButti K."/>
            <person name="Lapidus A."/>
            <person name="Lucas S."/>
            <person name="Coutinho P."/>
            <person name="Gong Y."/>
            <person name="Samejima M."/>
            <person name="Mahadevan R."/>
            <person name="Abou-Zaid M."/>
            <person name="de Vries R.P."/>
            <person name="Igarashi K."/>
            <person name="Yadav J.S."/>
            <person name="Grigoriev I.V."/>
            <person name="Master E.R."/>
        </authorList>
    </citation>
    <scope>NUCLEOTIDE SEQUENCE [LARGE SCALE GENOMIC DNA]</scope>
    <source>
        <strain evidence="1 2">HHB-10118-sp</strain>
    </source>
</reference>
<dbReference type="GeneID" id="18918227"/>
<name>K5VZ43_PHACS</name>
<dbReference type="AlphaFoldDB" id="K5VZ43"/>
<keyword evidence="2" id="KW-1185">Reference proteome</keyword>
<dbReference type="InParanoid" id="K5VZ43"/>
<evidence type="ECO:0000313" key="1">
    <source>
        <dbReference type="EMBL" id="EKM51864.1"/>
    </source>
</evidence>
<dbReference type="EMBL" id="JH930476">
    <property type="protein sequence ID" value="EKM51864.1"/>
    <property type="molecule type" value="Genomic_DNA"/>
</dbReference>
<dbReference type="Proteomes" id="UP000008370">
    <property type="component" value="Unassembled WGS sequence"/>
</dbReference>
<dbReference type="HOGENOM" id="CLU_3033130_0_0_1"/>
<organism evidence="1 2">
    <name type="scientific">Phanerochaete carnosa (strain HHB-10118-sp)</name>
    <name type="common">White-rot fungus</name>
    <name type="synonym">Peniophora carnosa</name>
    <dbReference type="NCBI Taxonomy" id="650164"/>
    <lineage>
        <taxon>Eukaryota</taxon>
        <taxon>Fungi</taxon>
        <taxon>Dikarya</taxon>
        <taxon>Basidiomycota</taxon>
        <taxon>Agaricomycotina</taxon>
        <taxon>Agaricomycetes</taxon>
        <taxon>Polyporales</taxon>
        <taxon>Phanerochaetaceae</taxon>
        <taxon>Phanerochaete</taxon>
    </lineage>
</organism>
<proteinExistence type="predicted"/>
<gene>
    <name evidence="1" type="ORF">PHACADRAFT_262250</name>
</gene>
<protein>
    <submittedName>
        <fullName evidence="1">Uncharacterized protein</fullName>
    </submittedName>
</protein>
<evidence type="ECO:0000313" key="2">
    <source>
        <dbReference type="Proteomes" id="UP000008370"/>
    </source>
</evidence>